<dbReference type="STRING" id="268739.Nmlp_2869"/>
<dbReference type="AlphaFoldDB" id="M1XRY6"/>
<dbReference type="EMBL" id="HF582854">
    <property type="protein sequence ID" value="CCQ37019.1"/>
    <property type="molecule type" value="Genomic_DNA"/>
</dbReference>
<organism evidence="1 2">
    <name type="scientific">Natronomonas moolapensis (strain DSM 18674 / CECT 7526 / JCM 14361 / 8.8.11)</name>
    <dbReference type="NCBI Taxonomy" id="268739"/>
    <lineage>
        <taxon>Archaea</taxon>
        <taxon>Methanobacteriati</taxon>
        <taxon>Methanobacteriota</taxon>
        <taxon>Stenosarchaea group</taxon>
        <taxon>Halobacteria</taxon>
        <taxon>Halobacteriales</taxon>
        <taxon>Natronomonadaceae</taxon>
        <taxon>Natronomonas</taxon>
    </lineage>
</organism>
<evidence type="ECO:0000313" key="1">
    <source>
        <dbReference type="EMBL" id="CCQ37019.1"/>
    </source>
</evidence>
<dbReference type="RefSeq" id="WP_015409783.1">
    <property type="nucleotide sequence ID" value="NC_020388.1"/>
</dbReference>
<dbReference type="KEGG" id="nmo:Nmlp_2869"/>
<dbReference type="OrthoDB" id="225652at2157"/>
<proteinExistence type="predicted"/>
<dbReference type="Proteomes" id="UP000011867">
    <property type="component" value="Chromosome"/>
</dbReference>
<dbReference type="GeneID" id="43676839"/>
<evidence type="ECO:0000313" key="2">
    <source>
        <dbReference type="Proteomes" id="UP000011867"/>
    </source>
</evidence>
<dbReference type="HOGENOM" id="CLU_3094199_0_0_2"/>
<gene>
    <name evidence="1" type="ordered locus">Nmlp_2869</name>
</gene>
<protein>
    <submittedName>
        <fullName evidence="1">Uncharacterized protein</fullName>
    </submittedName>
</protein>
<name>M1XRY6_NATM8</name>
<keyword evidence="2" id="KW-1185">Reference proteome</keyword>
<dbReference type="eggNOG" id="arCOG15220">
    <property type="taxonomic scope" value="Archaea"/>
</dbReference>
<sequence>MVETNTPYEYGDIDVEALGENPPRECQHGTDTVIVDGSAMSYRRYTSAETE</sequence>
<reference evidence="1 2" key="1">
    <citation type="journal article" date="2013" name="Genome Announc.">
        <title>Genome of the haloarchaeon Natronomonas moolapensis, a neutrophilic member of a previously haloalkaliphilic genus.</title>
        <authorList>
            <person name="Dyall-Smith M.L."/>
            <person name="Pfeiffer F."/>
            <person name="Oberwinkler T."/>
            <person name="Klee K."/>
            <person name="Rampp M."/>
            <person name="Palm P."/>
            <person name="Gross K."/>
            <person name="Schuster S.C."/>
            <person name="Oesterhelt D."/>
        </authorList>
    </citation>
    <scope>NUCLEOTIDE SEQUENCE [LARGE SCALE GENOMIC DNA]</scope>
    <source>
        <strain evidence="2">DSM 18674 / JCM 14361 / 8.8.11</strain>
    </source>
</reference>
<accession>M1XRY6</accession>